<dbReference type="PANTHER" id="PTHR30258:SF1">
    <property type="entry name" value="PROTEIN TRANSPORT PROTEIN HOFB HOMOLOG"/>
    <property type="match status" value="1"/>
</dbReference>
<feature type="domain" description="AAA+ ATPase" evidence="4">
    <location>
        <begin position="302"/>
        <end position="454"/>
    </location>
</feature>
<keyword evidence="2" id="KW-0547">Nucleotide-binding</keyword>
<reference evidence="5" key="1">
    <citation type="submission" date="2020-08" db="EMBL/GenBank/DDBJ databases">
        <authorList>
            <person name="Uke A."/>
            <person name="Chhe C."/>
            <person name="Baramee S."/>
            <person name="Kosugi A."/>
        </authorList>
    </citation>
    <scope>NUCLEOTIDE SEQUENCE</scope>
    <source>
        <strain evidence="5">DA-C8</strain>
    </source>
</reference>
<sequence length="576" mass="63986">MRLGELLVMNGLITQEQLEEVLRDENHSKKKIGELIVERGWITERQLLEALEFQLGFPVVNVSQYQLDERVVQLITEQQAKKYTVIPIERLHGKIKVAMVDPLNYDAIEDIRMSTGMNVMPCIATRAEIEQAIAKYYGMNDSMEELLEDIGDYDVKDEEQEAQDQDSPIVKLVNQIIQSAVLQRASDVHIDPQENHVAVRYRIDGVLRNERQLPKNMHGVLTARLKIISKLNIAEKRLPQDGRIQLRMNNQRVDIRVSILPTVHGESIVLRILDQSIGVKHLHELGLSESNMEKFQKVIRRPNGIILISGPTGSGKTSTLYSVLQEVNSEEVKIITVEDPVEYRMEGVIQVQVNTQIGLTFASGLRSILRQDPNIIMVGEIRDVETAEIAVRSSLTGHLVLSTIHTNSAIGTISRLADMGIDPYLIASSLTCVVGQRLVRRVCSECASQVAADEKEIALLQKYGLIGKQGQAMASTGTEHVHGMSGNVIPSNVYLTKGSGCAVCGNTGYKGRMAVHEVLVIDEPIRRMIVSNAPASEIQQYAEQELGYTTMMVDGLTKSLAGLTTIEEVLKAVSDE</sequence>
<evidence type="ECO:0000256" key="2">
    <source>
        <dbReference type="ARBA" id="ARBA00022741"/>
    </source>
</evidence>
<dbReference type="PANTHER" id="PTHR30258">
    <property type="entry name" value="TYPE II SECRETION SYSTEM PROTEIN GSPE-RELATED"/>
    <property type="match status" value="1"/>
</dbReference>
<dbReference type="EMBL" id="BMAQ01000017">
    <property type="protein sequence ID" value="GFR38361.1"/>
    <property type="molecule type" value="Genomic_DNA"/>
</dbReference>
<dbReference type="InterPro" id="IPR003593">
    <property type="entry name" value="AAA+_ATPase"/>
</dbReference>
<comment type="similarity">
    <text evidence="1">Belongs to the GSP E family.</text>
</comment>
<organism evidence="5 6">
    <name type="scientific">Insulibacter thermoxylanivorax</name>
    <dbReference type="NCBI Taxonomy" id="2749268"/>
    <lineage>
        <taxon>Bacteria</taxon>
        <taxon>Bacillati</taxon>
        <taxon>Bacillota</taxon>
        <taxon>Bacilli</taxon>
        <taxon>Bacillales</taxon>
        <taxon>Paenibacillaceae</taxon>
        <taxon>Insulibacter</taxon>
    </lineage>
</organism>
<dbReference type="Gene3D" id="3.40.50.300">
    <property type="entry name" value="P-loop containing nucleotide triphosphate hydrolases"/>
    <property type="match status" value="1"/>
</dbReference>
<evidence type="ECO:0000313" key="6">
    <source>
        <dbReference type="Proteomes" id="UP000654993"/>
    </source>
</evidence>
<dbReference type="GO" id="GO:0005886">
    <property type="term" value="C:plasma membrane"/>
    <property type="evidence" value="ECO:0007669"/>
    <property type="project" value="TreeGrafter"/>
</dbReference>
<dbReference type="GO" id="GO:0016887">
    <property type="term" value="F:ATP hydrolysis activity"/>
    <property type="evidence" value="ECO:0007669"/>
    <property type="project" value="TreeGrafter"/>
</dbReference>
<dbReference type="GO" id="GO:0005524">
    <property type="term" value="F:ATP binding"/>
    <property type="evidence" value="ECO:0007669"/>
    <property type="project" value="UniProtKB-KW"/>
</dbReference>
<proteinExistence type="inferred from homology"/>
<dbReference type="RefSeq" id="WP_200966614.1">
    <property type="nucleotide sequence ID" value="NZ_BMAQ01000017.1"/>
</dbReference>
<dbReference type="SUPFAM" id="SSF160246">
    <property type="entry name" value="EspE N-terminal domain-like"/>
    <property type="match status" value="1"/>
</dbReference>
<dbReference type="InterPro" id="IPR027417">
    <property type="entry name" value="P-loop_NTPase"/>
</dbReference>
<dbReference type="AlphaFoldDB" id="A0A916VGC2"/>
<evidence type="ECO:0000259" key="4">
    <source>
        <dbReference type="SMART" id="SM00382"/>
    </source>
</evidence>
<dbReference type="Gene3D" id="3.30.450.90">
    <property type="match status" value="1"/>
</dbReference>
<evidence type="ECO:0000313" key="5">
    <source>
        <dbReference type="EMBL" id="GFR38361.1"/>
    </source>
</evidence>
<dbReference type="CDD" id="cd01129">
    <property type="entry name" value="PulE-GspE-like"/>
    <property type="match status" value="1"/>
</dbReference>
<dbReference type="FunFam" id="3.30.300.160:FF:000002">
    <property type="entry name" value="Type II secretion system protein E"/>
    <property type="match status" value="1"/>
</dbReference>
<dbReference type="Gene3D" id="3.30.300.160">
    <property type="entry name" value="Type II secretion system, protein E, N-terminal domain"/>
    <property type="match status" value="1"/>
</dbReference>
<dbReference type="Proteomes" id="UP000654993">
    <property type="component" value="Unassembled WGS sequence"/>
</dbReference>
<gene>
    <name evidence="5" type="primary">pilB</name>
    <name evidence="5" type="ORF">PRECH8_16570</name>
</gene>
<accession>A0A916VGC2</accession>
<dbReference type="Pfam" id="PF00437">
    <property type="entry name" value="T2SSE"/>
    <property type="match status" value="1"/>
</dbReference>
<evidence type="ECO:0000256" key="3">
    <source>
        <dbReference type="ARBA" id="ARBA00022840"/>
    </source>
</evidence>
<dbReference type="FunFam" id="3.40.50.300:FF:000398">
    <property type="entry name" value="Type IV pilus assembly ATPase PilB"/>
    <property type="match status" value="1"/>
</dbReference>
<protein>
    <submittedName>
        <fullName evidence="5">Type IV-A pilus assembly ATPase PilB</fullName>
    </submittedName>
</protein>
<dbReference type="SUPFAM" id="SSF52540">
    <property type="entry name" value="P-loop containing nucleoside triphosphate hydrolases"/>
    <property type="match status" value="1"/>
</dbReference>
<keyword evidence="3" id="KW-0067">ATP-binding</keyword>
<comment type="caution">
    <text evidence="5">The sequence shown here is derived from an EMBL/GenBank/DDBJ whole genome shotgun (WGS) entry which is preliminary data.</text>
</comment>
<reference evidence="5" key="2">
    <citation type="journal article" date="2021" name="Data Brief">
        <title>Draft genome sequence data of the facultative, thermophilic, xylanolytic bacterium Paenibacillus sp. strain DA-C8.</title>
        <authorList>
            <person name="Chhe C."/>
            <person name="Uke A."/>
            <person name="Baramee S."/>
            <person name="Ungkulpasvich U."/>
            <person name="Tachaapaikoon C."/>
            <person name="Pason P."/>
            <person name="Waeonukul R."/>
            <person name="Ratanakhanokchai K."/>
            <person name="Kosugi A."/>
        </authorList>
    </citation>
    <scope>NUCLEOTIDE SEQUENCE</scope>
    <source>
        <strain evidence="5">DA-C8</strain>
    </source>
</reference>
<evidence type="ECO:0000256" key="1">
    <source>
        <dbReference type="ARBA" id="ARBA00006611"/>
    </source>
</evidence>
<dbReference type="FunFam" id="3.30.450.90:FF:000001">
    <property type="entry name" value="Type II secretion system ATPase GspE"/>
    <property type="match status" value="1"/>
</dbReference>
<dbReference type="InterPro" id="IPR001482">
    <property type="entry name" value="T2SS/T4SS_dom"/>
</dbReference>
<dbReference type="SMART" id="SM00382">
    <property type="entry name" value="AAA"/>
    <property type="match status" value="1"/>
</dbReference>
<dbReference type="InterPro" id="IPR007831">
    <property type="entry name" value="T2SS_GspE_N"/>
</dbReference>
<keyword evidence="6" id="KW-1185">Reference proteome</keyword>
<dbReference type="Pfam" id="PF05157">
    <property type="entry name" value="MshEN"/>
    <property type="match status" value="1"/>
</dbReference>
<name>A0A916VGC2_9BACL</name>
<dbReference type="InterPro" id="IPR037257">
    <property type="entry name" value="T2SS_E_N_sf"/>
</dbReference>